<comment type="caution">
    <text evidence="1">The sequence shown here is derived from an EMBL/GenBank/DDBJ whole genome shotgun (WGS) entry which is preliminary data.</text>
</comment>
<reference evidence="1 2" key="1">
    <citation type="submission" date="2017-11" db="EMBL/GenBank/DDBJ databases">
        <title>Draft Genome Sequence of Sporolactobacillus inulinus NBRC 111894 Isolated from Koso, a Japanese Sugar-Vegetable Fermented Beverage.</title>
        <authorList>
            <person name="Chiou T.Y."/>
            <person name="Oshima K."/>
            <person name="Suda W."/>
            <person name="Hattori M."/>
            <person name="Takahashi T."/>
        </authorList>
    </citation>
    <scope>NUCLEOTIDE SEQUENCE [LARGE SCALE GENOMIC DNA]</scope>
    <source>
        <strain evidence="1 2">NBRC111894</strain>
    </source>
</reference>
<dbReference type="AlphaFoldDB" id="A0A4Y1ZIG0"/>
<accession>A0A4Y1ZIG0</accession>
<dbReference type="EMBL" id="BEXB01000058">
    <property type="protein sequence ID" value="GAY78714.1"/>
    <property type="molecule type" value="Genomic_DNA"/>
</dbReference>
<organism evidence="1 2">
    <name type="scientific">Sporolactobacillus inulinus</name>
    <dbReference type="NCBI Taxonomy" id="2078"/>
    <lineage>
        <taxon>Bacteria</taxon>
        <taxon>Bacillati</taxon>
        <taxon>Bacillota</taxon>
        <taxon>Bacilli</taxon>
        <taxon>Bacillales</taxon>
        <taxon>Sporolactobacillaceae</taxon>
        <taxon>Sporolactobacillus</taxon>
    </lineage>
</organism>
<evidence type="ECO:0000313" key="2">
    <source>
        <dbReference type="Proteomes" id="UP000319716"/>
    </source>
</evidence>
<evidence type="ECO:0000313" key="1">
    <source>
        <dbReference type="EMBL" id="GAY78714.1"/>
    </source>
</evidence>
<name>A0A4Y1ZIG0_9BACL</name>
<sequence>MYGHQFYHASIHEKVKFLNQQLADKKSFNAICEENFLDPEDVKTEMRRKGYYYFRELNWFVHISNLNHEDTDYSDRTVVNSESS</sequence>
<proteinExistence type="predicted"/>
<protein>
    <submittedName>
        <fullName evidence="1">Uncharacterized protein</fullName>
    </submittedName>
</protein>
<gene>
    <name evidence="1" type="ORF">NBRC111894_4268</name>
</gene>
<dbReference type="RefSeq" id="WP_262393507.1">
    <property type="nucleotide sequence ID" value="NZ_BEXB01000058.1"/>
</dbReference>
<dbReference type="Proteomes" id="UP000319716">
    <property type="component" value="Unassembled WGS sequence"/>
</dbReference>